<gene>
    <name evidence="1" type="ORF">DFR68_113122</name>
</gene>
<dbReference type="EMBL" id="QQAZ01000013">
    <property type="protein sequence ID" value="RDI45351.1"/>
    <property type="molecule type" value="Genomic_DNA"/>
</dbReference>
<proteinExistence type="predicted"/>
<dbReference type="AlphaFoldDB" id="A0A370GP99"/>
<accession>A0A370GP99</accession>
<dbReference type="STRING" id="1210089.GCA_001613165_03145"/>
<evidence type="ECO:0000313" key="1">
    <source>
        <dbReference type="EMBL" id="RDI45351.1"/>
    </source>
</evidence>
<name>A0A370GP99_9NOCA</name>
<comment type="caution">
    <text evidence="1">The sequence shown here is derived from an EMBL/GenBank/DDBJ whole genome shotgun (WGS) entry which is preliminary data.</text>
</comment>
<sequence>MSASSPGDIWRLSAGQIVEHCDAFQPVPEADEIPSGMF</sequence>
<organism evidence="1 2">
    <name type="scientific">Nocardia mexicana</name>
    <dbReference type="NCBI Taxonomy" id="279262"/>
    <lineage>
        <taxon>Bacteria</taxon>
        <taxon>Bacillati</taxon>
        <taxon>Actinomycetota</taxon>
        <taxon>Actinomycetes</taxon>
        <taxon>Mycobacteriales</taxon>
        <taxon>Nocardiaceae</taxon>
        <taxon>Nocardia</taxon>
    </lineage>
</organism>
<reference evidence="1 2" key="1">
    <citation type="submission" date="2018-07" db="EMBL/GenBank/DDBJ databases">
        <title>Genomic Encyclopedia of Type Strains, Phase IV (KMG-IV): sequencing the most valuable type-strain genomes for metagenomic binning, comparative biology and taxonomic classification.</title>
        <authorList>
            <person name="Goeker M."/>
        </authorList>
    </citation>
    <scope>NUCLEOTIDE SEQUENCE [LARGE SCALE GENOMIC DNA]</scope>
    <source>
        <strain evidence="1 2">DSM 44952</strain>
    </source>
</reference>
<dbReference type="Proteomes" id="UP000255355">
    <property type="component" value="Unassembled WGS sequence"/>
</dbReference>
<keyword evidence="2" id="KW-1185">Reference proteome</keyword>
<protein>
    <submittedName>
        <fullName evidence="1">Uncharacterized protein</fullName>
    </submittedName>
</protein>
<evidence type="ECO:0000313" key="2">
    <source>
        <dbReference type="Proteomes" id="UP000255355"/>
    </source>
</evidence>